<keyword evidence="4" id="KW-0547">Nucleotide-binding</keyword>
<name>A0A5S5BX84_9BACL</name>
<feature type="transmembrane region" description="Helical" evidence="8">
    <location>
        <begin position="269"/>
        <end position="293"/>
    </location>
</feature>
<dbReference type="SUPFAM" id="SSF90123">
    <property type="entry name" value="ABC transporter transmembrane region"/>
    <property type="match status" value="1"/>
</dbReference>
<sequence length="585" mass="65656">MKRRESTPFTVYLQVVKPYKWLIGLTLLIGALKFAIPLAFPLFLKYVIDDILLSGQAPEEKAARLMKAIAVAFFVFVVLRYPIEYFRQYFAQMTTSRILFDLRTRLQSHLQRLSLRFYQNRKSGEIISRIINDAEQTKSLVETGLMNVWLDIFTLILALAVMFHMDATLTLVSIAVLPFYGVAVKKLYRRLREYSRARSQALAEMQGYLGEHVNGIPVVKSFTLESYEEEQFRRRNRAFLDRALALTRWNALTQSIVNTLTEIAPLLVLAYGGYLVAMNYLSLGGFVAFYGYLDRLYSPLRRLVNASTELTQASASLERVVELLEEEPEIKDRPGAEPLARVRGDIEFRDVSFRYLDDGARVLRDINLHIPAGHTFALVGMSGGGKSSIVSLLARFYDVQEGVVSIDGRDIRTVTQSSLRGQIGMVLQDNILFSGTVRDNIRLGRPDASDEDIRAAAVQASAHAFIEGLSAGYDTEIGERGVKLSGGQKQRIAIARVFLKDPAILVLDEATSALDLESEHAIQASLGELAHNRTTLIVAHRLSTITHADRIVVLEHGAIIEQGTHDELMQADGAYARLYRVQHLD</sequence>
<keyword evidence="3 8" id="KW-0812">Transmembrane</keyword>
<proteinExistence type="inferred from homology"/>
<dbReference type="RefSeq" id="WP_148931417.1">
    <property type="nucleotide sequence ID" value="NZ_VNHS01000009.1"/>
</dbReference>
<dbReference type="PROSITE" id="PS50929">
    <property type="entry name" value="ABC_TM1F"/>
    <property type="match status" value="1"/>
</dbReference>
<feature type="domain" description="ABC transmembrane type-1" evidence="10">
    <location>
        <begin position="25"/>
        <end position="312"/>
    </location>
</feature>
<dbReference type="GO" id="GO:0015421">
    <property type="term" value="F:ABC-type oligopeptide transporter activity"/>
    <property type="evidence" value="ECO:0007669"/>
    <property type="project" value="TreeGrafter"/>
</dbReference>
<dbReference type="InterPro" id="IPR011527">
    <property type="entry name" value="ABC1_TM_dom"/>
</dbReference>
<evidence type="ECO:0000313" key="12">
    <source>
        <dbReference type="Proteomes" id="UP000323257"/>
    </source>
</evidence>
<dbReference type="GO" id="GO:0016887">
    <property type="term" value="F:ATP hydrolysis activity"/>
    <property type="evidence" value="ECO:0007669"/>
    <property type="project" value="InterPro"/>
</dbReference>
<dbReference type="Gene3D" id="3.40.50.300">
    <property type="entry name" value="P-loop containing nucleotide triphosphate hydrolases"/>
    <property type="match status" value="1"/>
</dbReference>
<dbReference type="Gene3D" id="1.20.1560.10">
    <property type="entry name" value="ABC transporter type 1, transmembrane domain"/>
    <property type="match status" value="1"/>
</dbReference>
<evidence type="ECO:0000256" key="6">
    <source>
        <dbReference type="ARBA" id="ARBA00022989"/>
    </source>
</evidence>
<feature type="transmembrane region" description="Helical" evidence="8">
    <location>
        <begin position="64"/>
        <end position="83"/>
    </location>
</feature>
<feature type="transmembrane region" description="Helical" evidence="8">
    <location>
        <begin position="145"/>
        <end position="163"/>
    </location>
</feature>
<dbReference type="Pfam" id="PF00005">
    <property type="entry name" value="ABC_tran"/>
    <property type="match status" value="1"/>
</dbReference>
<dbReference type="GO" id="GO:0005524">
    <property type="term" value="F:ATP binding"/>
    <property type="evidence" value="ECO:0007669"/>
    <property type="project" value="UniProtKB-KW"/>
</dbReference>
<dbReference type="InterPro" id="IPR036640">
    <property type="entry name" value="ABC1_TM_sf"/>
</dbReference>
<evidence type="ECO:0000313" key="11">
    <source>
        <dbReference type="EMBL" id="TYP71785.1"/>
    </source>
</evidence>
<dbReference type="InterPro" id="IPR027417">
    <property type="entry name" value="P-loop_NTPase"/>
</dbReference>
<evidence type="ECO:0000256" key="5">
    <source>
        <dbReference type="ARBA" id="ARBA00022840"/>
    </source>
</evidence>
<evidence type="ECO:0000259" key="10">
    <source>
        <dbReference type="PROSITE" id="PS50929"/>
    </source>
</evidence>
<dbReference type="PROSITE" id="PS50893">
    <property type="entry name" value="ABC_TRANSPORTER_2"/>
    <property type="match status" value="1"/>
</dbReference>
<dbReference type="Proteomes" id="UP000323257">
    <property type="component" value="Unassembled WGS sequence"/>
</dbReference>
<dbReference type="SUPFAM" id="SSF52540">
    <property type="entry name" value="P-loop containing nucleoside triphosphate hydrolases"/>
    <property type="match status" value="1"/>
</dbReference>
<keyword evidence="7 8" id="KW-0472">Membrane</keyword>
<feature type="domain" description="ABC transporter" evidence="9">
    <location>
        <begin position="346"/>
        <end position="581"/>
    </location>
</feature>
<dbReference type="SMART" id="SM00382">
    <property type="entry name" value="AAA"/>
    <property type="match status" value="1"/>
</dbReference>
<dbReference type="InterPro" id="IPR003439">
    <property type="entry name" value="ABC_transporter-like_ATP-bd"/>
</dbReference>
<keyword evidence="5 11" id="KW-0067">ATP-binding</keyword>
<evidence type="ECO:0000256" key="1">
    <source>
        <dbReference type="ARBA" id="ARBA00004651"/>
    </source>
</evidence>
<evidence type="ECO:0000256" key="4">
    <source>
        <dbReference type="ARBA" id="ARBA00022741"/>
    </source>
</evidence>
<dbReference type="OrthoDB" id="9770415at2"/>
<dbReference type="PROSITE" id="PS00211">
    <property type="entry name" value="ABC_TRANSPORTER_1"/>
    <property type="match status" value="1"/>
</dbReference>
<keyword evidence="6 8" id="KW-1133">Transmembrane helix</keyword>
<evidence type="ECO:0000256" key="7">
    <source>
        <dbReference type="ARBA" id="ARBA00023136"/>
    </source>
</evidence>
<dbReference type="Pfam" id="PF00664">
    <property type="entry name" value="ABC_membrane"/>
    <property type="match status" value="1"/>
</dbReference>
<dbReference type="FunFam" id="3.40.50.300:FF:000218">
    <property type="entry name" value="Multidrug ABC transporter ATP-binding protein"/>
    <property type="match status" value="1"/>
</dbReference>
<evidence type="ECO:0000256" key="8">
    <source>
        <dbReference type="SAM" id="Phobius"/>
    </source>
</evidence>
<comment type="similarity">
    <text evidence="2">Belongs to the ABC transporter superfamily.</text>
</comment>
<reference evidence="11 12" key="1">
    <citation type="submission" date="2019-07" db="EMBL/GenBank/DDBJ databases">
        <title>Genomic Encyclopedia of Type Strains, Phase III (KMG-III): the genomes of soil and plant-associated and newly described type strains.</title>
        <authorList>
            <person name="Whitman W."/>
        </authorList>
    </citation>
    <scope>NUCLEOTIDE SEQUENCE [LARGE SCALE GENOMIC DNA]</scope>
    <source>
        <strain evidence="11 12">BL24</strain>
    </source>
</reference>
<dbReference type="EMBL" id="VNHS01000009">
    <property type="protein sequence ID" value="TYP71785.1"/>
    <property type="molecule type" value="Genomic_DNA"/>
</dbReference>
<dbReference type="InterPro" id="IPR039421">
    <property type="entry name" value="Type_1_exporter"/>
</dbReference>
<evidence type="ECO:0000259" key="9">
    <source>
        <dbReference type="PROSITE" id="PS50893"/>
    </source>
</evidence>
<dbReference type="AlphaFoldDB" id="A0A5S5BX84"/>
<dbReference type="GO" id="GO:0005886">
    <property type="term" value="C:plasma membrane"/>
    <property type="evidence" value="ECO:0007669"/>
    <property type="project" value="UniProtKB-SubCell"/>
</dbReference>
<dbReference type="InterPro" id="IPR003593">
    <property type="entry name" value="AAA+_ATPase"/>
</dbReference>
<keyword evidence="12" id="KW-1185">Reference proteome</keyword>
<feature type="transmembrane region" description="Helical" evidence="8">
    <location>
        <begin position="169"/>
        <end position="188"/>
    </location>
</feature>
<comment type="subcellular location">
    <subcellularLocation>
        <location evidence="1">Cell membrane</location>
        <topology evidence="1">Multi-pass membrane protein</topology>
    </subcellularLocation>
</comment>
<protein>
    <submittedName>
        <fullName evidence="11">ATP-binding cassette, subfamily B, MsbA</fullName>
    </submittedName>
</protein>
<evidence type="ECO:0000256" key="3">
    <source>
        <dbReference type="ARBA" id="ARBA00022692"/>
    </source>
</evidence>
<dbReference type="PANTHER" id="PTHR43394">
    <property type="entry name" value="ATP-DEPENDENT PERMEASE MDL1, MITOCHONDRIAL"/>
    <property type="match status" value="1"/>
</dbReference>
<dbReference type="InterPro" id="IPR017871">
    <property type="entry name" value="ABC_transporter-like_CS"/>
</dbReference>
<feature type="transmembrane region" description="Helical" evidence="8">
    <location>
        <begin position="21"/>
        <end position="44"/>
    </location>
</feature>
<comment type="caution">
    <text evidence="11">The sequence shown here is derived from an EMBL/GenBank/DDBJ whole genome shotgun (WGS) entry which is preliminary data.</text>
</comment>
<organism evidence="11 12">
    <name type="scientific">Paenibacillus methanolicus</name>
    <dbReference type="NCBI Taxonomy" id="582686"/>
    <lineage>
        <taxon>Bacteria</taxon>
        <taxon>Bacillati</taxon>
        <taxon>Bacillota</taxon>
        <taxon>Bacilli</taxon>
        <taxon>Bacillales</taxon>
        <taxon>Paenibacillaceae</taxon>
        <taxon>Paenibacillus</taxon>
    </lineage>
</organism>
<accession>A0A5S5BX84</accession>
<dbReference type="PANTHER" id="PTHR43394:SF1">
    <property type="entry name" value="ATP-BINDING CASSETTE SUB-FAMILY B MEMBER 10, MITOCHONDRIAL"/>
    <property type="match status" value="1"/>
</dbReference>
<gene>
    <name evidence="11" type="ORF">BCM02_10963</name>
</gene>
<evidence type="ECO:0000256" key="2">
    <source>
        <dbReference type="ARBA" id="ARBA00005417"/>
    </source>
</evidence>